<sequence>MDWYCAVWNCDEVNSEMAAQYIYEKLCEGDTSLVGDIDIIDEFYEDLMNRNIKINANKGKGFVIIACDFDNAEYINELVQKLAKSHGLSFYEPQNMIYIF</sequence>
<organism evidence="1 2">
    <name type="scientific">Inconstantimicrobium mannanitabidum</name>
    <dbReference type="NCBI Taxonomy" id="1604901"/>
    <lineage>
        <taxon>Bacteria</taxon>
        <taxon>Bacillati</taxon>
        <taxon>Bacillota</taxon>
        <taxon>Clostridia</taxon>
        <taxon>Eubacteriales</taxon>
        <taxon>Clostridiaceae</taxon>
        <taxon>Inconstantimicrobium</taxon>
    </lineage>
</organism>
<evidence type="ECO:0000313" key="1">
    <source>
        <dbReference type="EMBL" id="GKX67418.1"/>
    </source>
</evidence>
<evidence type="ECO:0000313" key="2">
    <source>
        <dbReference type="Proteomes" id="UP001058074"/>
    </source>
</evidence>
<accession>A0ACB5RDR9</accession>
<comment type="caution">
    <text evidence="1">The sequence shown here is derived from an EMBL/GenBank/DDBJ whole genome shotgun (WGS) entry which is preliminary data.</text>
</comment>
<proteinExistence type="predicted"/>
<gene>
    <name evidence="1" type="ORF">rsdtw13_26760</name>
</gene>
<dbReference type="Proteomes" id="UP001058074">
    <property type="component" value="Unassembled WGS sequence"/>
</dbReference>
<protein>
    <submittedName>
        <fullName evidence="1">Uncharacterized protein</fullName>
    </submittedName>
</protein>
<keyword evidence="2" id="KW-1185">Reference proteome</keyword>
<name>A0ACB5RDR9_9CLOT</name>
<reference evidence="1" key="1">
    <citation type="journal article" date="2025" name="Int. J. Syst. Evol. Microbiol.">
        <title>Inconstantimicrobium mannanitabidum sp. nov., a novel member of the family Clostridiaceae isolated from anoxic soil under the treatment of reductive soil disinfestation.</title>
        <authorList>
            <person name="Ueki A."/>
            <person name="Tonouchi A."/>
            <person name="Honma S."/>
            <person name="Kaku N."/>
            <person name="Ueki K."/>
        </authorList>
    </citation>
    <scope>NUCLEOTIDE SEQUENCE</scope>
    <source>
        <strain evidence="1">TW13</strain>
    </source>
</reference>
<dbReference type="EMBL" id="BROD01000001">
    <property type="protein sequence ID" value="GKX67418.1"/>
    <property type="molecule type" value="Genomic_DNA"/>
</dbReference>